<accession>A0A4R6TQ70</accession>
<feature type="region of interest" description="Disordered" evidence="1">
    <location>
        <begin position="25"/>
        <end position="91"/>
    </location>
</feature>
<evidence type="ECO:0000256" key="1">
    <source>
        <dbReference type="SAM" id="MobiDB-lite"/>
    </source>
</evidence>
<proteinExistence type="predicted"/>
<evidence type="ECO:0000313" key="2">
    <source>
        <dbReference type="EMBL" id="TDQ32427.1"/>
    </source>
</evidence>
<protein>
    <submittedName>
        <fullName evidence="2">Uncharacterized protein</fullName>
    </submittedName>
</protein>
<dbReference type="RefSeq" id="WP_133642494.1">
    <property type="nucleotide sequence ID" value="NZ_SNYI01000001.1"/>
</dbReference>
<comment type="caution">
    <text evidence="2">The sequence shown here is derived from an EMBL/GenBank/DDBJ whole genome shotgun (WGS) entry which is preliminary data.</text>
</comment>
<sequence>MSRPKYLRYITTALLLFGFITAGSLSSCRDQKKKDGEEQTIEEGAVSEDEHPTGEEHPAKDEHPKGEEHPSKEEGEHPTGEEHPTKDSVSG</sequence>
<dbReference type="OrthoDB" id="1446996at2"/>
<dbReference type="EMBL" id="SNYI01000001">
    <property type="protein sequence ID" value="TDQ32427.1"/>
    <property type="molecule type" value="Genomic_DNA"/>
</dbReference>
<dbReference type="AlphaFoldDB" id="A0A4R6TQ70"/>
<keyword evidence="3" id="KW-1185">Reference proteome</keyword>
<evidence type="ECO:0000313" key="3">
    <source>
        <dbReference type="Proteomes" id="UP000295468"/>
    </source>
</evidence>
<dbReference type="Proteomes" id="UP000295468">
    <property type="component" value="Unassembled WGS sequence"/>
</dbReference>
<feature type="compositionally biased region" description="Acidic residues" evidence="1">
    <location>
        <begin position="38"/>
        <end position="47"/>
    </location>
</feature>
<gene>
    <name evidence="2" type="ORF">CLV82_0255</name>
</gene>
<reference evidence="2 3" key="1">
    <citation type="submission" date="2019-03" db="EMBL/GenBank/DDBJ databases">
        <title>Genomic Encyclopedia of Archaeal and Bacterial Type Strains, Phase II (KMG-II): from individual species to whole genera.</title>
        <authorList>
            <person name="Goeker M."/>
        </authorList>
    </citation>
    <scope>NUCLEOTIDE SEQUENCE [LARGE SCALE GENOMIC DNA]</scope>
    <source>
        <strain evidence="2 3">DSM 18435</strain>
    </source>
</reference>
<name>A0A4R6TQ70_9FLAO</name>
<dbReference type="PROSITE" id="PS51257">
    <property type="entry name" value="PROKAR_LIPOPROTEIN"/>
    <property type="match status" value="1"/>
</dbReference>
<feature type="compositionally biased region" description="Basic and acidic residues" evidence="1">
    <location>
        <begin position="48"/>
        <end position="91"/>
    </location>
</feature>
<organism evidence="2 3">
    <name type="scientific">Zeaxanthinibacter enoshimensis</name>
    <dbReference type="NCBI Taxonomy" id="392009"/>
    <lineage>
        <taxon>Bacteria</taxon>
        <taxon>Pseudomonadati</taxon>
        <taxon>Bacteroidota</taxon>
        <taxon>Flavobacteriia</taxon>
        <taxon>Flavobacteriales</taxon>
        <taxon>Flavobacteriaceae</taxon>
        <taxon>Zeaxanthinibacter</taxon>
    </lineage>
</organism>